<gene>
    <name evidence="1" type="ORF">L798_08375</name>
</gene>
<keyword evidence="2" id="KW-1185">Reference proteome</keyword>
<organism evidence="1 2">
    <name type="scientific">Zootermopsis nevadensis</name>
    <name type="common">Dampwood termite</name>
    <dbReference type="NCBI Taxonomy" id="136037"/>
    <lineage>
        <taxon>Eukaryota</taxon>
        <taxon>Metazoa</taxon>
        <taxon>Ecdysozoa</taxon>
        <taxon>Arthropoda</taxon>
        <taxon>Hexapoda</taxon>
        <taxon>Insecta</taxon>
        <taxon>Pterygota</taxon>
        <taxon>Neoptera</taxon>
        <taxon>Polyneoptera</taxon>
        <taxon>Dictyoptera</taxon>
        <taxon>Blattodea</taxon>
        <taxon>Blattoidea</taxon>
        <taxon>Termitoidae</taxon>
        <taxon>Termopsidae</taxon>
        <taxon>Zootermopsis</taxon>
    </lineage>
</organism>
<dbReference type="Proteomes" id="UP000027135">
    <property type="component" value="Unassembled WGS sequence"/>
</dbReference>
<sequence>MKVVTRTDSSVHLLHQDNQPLYHISFLQISNGCFPLSTVVQDKRREKSSLGDDFHLKYNGFFGSKVNRNTSTTWHDRADYMRYFLFRTTSN</sequence>
<dbReference type="AlphaFoldDB" id="A0A067RE09"/>
<accession>A0A067RE09</accession>
<dbReference type="InParanoid" id="A0A067RE09"/>
<protein>
    <submittedName>
        <fullName evidence="1">Uncharacterized protein</fullName>
    </submittedName>
</protein>
<name>A0A067RE09_ZOONE</name>
<evidence type="ECO:0000313" key="1">
    <source>
        <dbReference type="EMBL" id="KDR17118.1"/>
    </source>
</evidence>
<proteinExistence type="predicted"/>
<reference evidence="1 2" key="1">
    <citation type="journal article" date="2014" name="Nat. Commun.">
        <title>Molecular traces of alternative social organization in a termite genome.</title>
        <authorList>
            <person name="Terrapon N."/>
            <person name="Li C."/>
            <person name="Robertson H.M."/>
            <person name="Ji L."/>
            <person name="Meng X."/>
            <person name="Booth W."/>
            <person name="Chen Z."/>
            <person name="Childers C.P."/>
            <person name="Glastad K.M."/>
            <person name="Gokhale K."/>
            <person name="Gowin J."/>
            <person name="Gronenberg W."/>
            <person name="Hermansen R.A."/>
            <person name="Hu H."/>
            <person name="Hunt B.G."/>
            <person name="Huylmans A.K."/>
            <person name="Khalil S.M."/>
            <person name="Mitchell R.D."/>
            <person name="Munoz-Torres M.C."/>
            <person name="Mustard J.A."/>
            <person name="Pan H."/>
            <person name="Reese J.T."/>
            <person name="Scharf M.E."/>
            <person name="Sun F."/>
            <person name="Vogel H."/>
            <person name="Xiao J."/>
            <person name="Yang W."/>
            <person name="Yang Z."/>
            <person name="Yang Z."/>
            <person name="Zhou J."/>
            <person name="Zhu J."/>
            <person name="Brent C.S."/>
            <person name="Elsik C.G."/>
            <person name="Goodisman M.A."/>
            <person name="Liberles D.A."/>
            <person name="Roe R.M."/>
            <person name="Vargo E.L."/>
            <person name="Vilcinskas A."/>
            <person name="Wang J."/>
            <person name="Bornberg-Bauer E."/>
            <person name="Korb J."/>
            <person name="Zhang G."/>
            <person name="Liebig J."/>
        </authorList>
    </citation>
    <scope>NUCLEOTIDE SEQUENCE [LARGE SCALE GENOMIC DNA]</scope>
    <source>
        <tissue evidence="1">Whole organism</tissue>
    </source>
</reference>
<evidence type="ECO:0000313" key="2">
    <source>
        <dbReference type="Proteomes" id="UP000027135"/>
    </source>
</evidence>
<dbReference type="EMBL" id="KK852751">
    <property type="protein sequence ID" value="KDR17118.1"/>
    <property type="molecule type" value="Genomic_DNA"/>
</dbReference>